<dbReference type="EMBL" id="SSND01000003">
    <property type="protein sequence ID" value="THD83012.1"/>
    <property type="molecule type" value="Genomic_DNA"/>
</dbReference>
<name>A0A4S3MMH2_9RHOB</name>
<dbReference type="OrthoDB" id="118271at2"/>
<dbReference type="GO" id="GO:0032259">
    <property type="term" value="P:methylation"/>
    <property type="evidence" value="ECO:0007669"/>
    <property type="project" value="UniProtKB-KW"/>
</dbReference>
<dbReference type="AlphaFoldDB" id="A0A4S3MMH2"/>
<dbReference type="EC" id="2.1.1.-" evidence="1"/>
<comment type="caution">
    <text evidence="1">The sequence shown here is derived from an EMBL/GenBank/DDBJ whole genome shotgun (WGS) entry which is preliminary data.</text>
</comment>
<dbReference type="Proteomes" id="UP000309450">
    <property type="component" value="Unassembled WGS sequence"/>
</dbReference>
<evidence type="ECO:0000313" key="1">
    <source>
        <dbReference type="EMBL" id="THD83012.1"/>
    </source>
</evidence>
<gene>
    <name evidence="1" type="ORF">E7811_12780</name>
</gene>
<proteinExistence type="predicted"/>
<dbReference type="GO" id="GO:0008168">
    <property type="term" value="F:methyltransferase activity"/>
    <property type="evidence" value="ECO:0007669"/>
    <property type="project" value="UniProtKB-KW"/>
</dbReference>
<sequence>MGVYQVLRSARRAASNRIALPLRAGWNRLLALTPAAPGFVGAFPDHATAMAHVPKGRLAGYDHDAVADTSFLRMCQVQSHDYPVLYWLHRHLLPGQHVLDYGGHMGTKYIAFAPYLPLTEATWTVIDLPAIMGAAAARQAAGDIPAEIRFLSDPSAAAPADILLASGLFQYLDVPLATLFSRLGQRPRVAIFNKVATREGPSVTTLEKIGPARVPYQFRNRAGFEAEIAALGYRIVDRWDIPALSHVIDTHPALGPSRSLGYVLERDG</sequence>
<organism evidence="1 2">
    <name type="scientific">Aliigemmobacter aestuarii</name>
    <dbReference type="NCBI Taxonomy" id="1445661"/>
    <lineage>
        <taxon>Bacteria</taxon>
        <taxon>Pseudomonadati</taxon>
        <taxon>Pseudomonadota</taxon>
        <taxon>Alphaproteobacteria</taxon>
        <taxon>Rhodobacterales</taxon>
        <taxon>Paracoccaceae</taxon>
        <taxon>Aliigemmobacter</taxon>
    </lineage>
</organism>
<dbReference type="NCBIfam" id="TIGR04325">
    <property type="entry name" value="MTase_LIC12133"/>
    <property type="match status" value="1"/>
</dbReference>
<dbReference type="InterPro" id="IPR029063">
    <property type="entry name" value="SAM-dependent_MTases_sf"/>
</dbReference>
<dbReference type="InterPro" id="IPR027612">
    <property type="entry name" value="Put_MTase_LIC12133"/>
</dbReference>
<dbReference type="SUPFAM" id="SSF53335">
    <property type="entry name" value="S-adenosyl-L-methionine-dependent methyltransferases"/>
    <property type="match status" value="1"/>
</dbReference>
<keyword evidence="1" id="KW-0489">Methyltransferase</keyword>
<reference evidence="1 2" key="1">
    <citation type="submission" date="2019-04" db="EMBL/GenBank/DDBJ databases">
        <title>Draft genome sequence of Gemmobacter aestuarii sp. nov.</title>
        <authorList>
            <person name="Hameed A."/>
            <person name="Lin S.-Y."/>
            <person name="Shahina M."/>
            <person name="Lai W.-A."/>
            <person name="Young C.-C."/>
        </authorList>
    </citation>
    <scope>NUCLEOTIDE SEQUENCE [LARGE SCALE GENOMIC DNA]</scope>
    <source>
        <strain evidence="1 2">CC-PW-75</strain>
    </source>
</reference>
<evidence type="ECO:0000313" key="2">
    <source>
        <dbReference type="Proteomes" id="UP000309450"/>
    </source>
</evidence>
<keyword evidence="2" id="KW-1185">Reference proteome</keyword>
<protein>
    <submittedName>
        <fullName evidence="1">Methyltransferase, TIGR04325 family</fullName>
        <ecNumber evidence="1">2.1.1.-</ecNumber>
    </submittedName>
</protein>
<accession>A0A4S3MMH2</accession>
<dbReference type="Gene3D" id="3.40.50.150">
    <property type="entry name" value="Vaccinia Virus protein VP39"/>
    <property type="match status" value="1"/>
</dbReference>
<dbReference type="RefSeq" id="WP_136395039.1">
    <property type="nucleotide sequence ID" value="NZ_SSND01000003.1"/>
</dbReference>
<keyword evidence="1" id="KW-0808">Transferase</keyword>